<keyword evidence="15 19" id="KW-0460">Magnesium</keyword>
<dbReference type="GO" id="GO:0005737">
    <property type="term" value="C:cytoplasm"/>
    <property type="evidence" value="ECO:0007669"/>
    <property type="project" value="UniProtKB-SubCell"/>
</dbReference>
<dbReference type="InterPro" id="IPR050499">
    <property type="entry name" value="PEP-utilizing_PTS_enzyme"/>
</dbReference>
<evidence type="ECO:0000256" key="10">
    <source>
        <dbReference type="ARBA" id="ARBA00022597"/>
    </source>
</evidence>
<name>A0ABD5R1F0_9EURY</name>
<dbReference type="PROSITE" id="PS00370">
    <property type="entry name" value="PEP_ENZYMES_PHOS_SITE"/>
    <property type="match status" value="1"/>
</dbReference>
<comment type="similarity">
    <text evidence="5">Belongs to the PEP-utilizing enzyme family.</text>
</comment>
<organism evidence="23 24">
    <name type="scientific">Halorubrum rubrum</name>
    <dbReference type="NCBI Taxonomy" id="1126240"/>
    <lineage>
        <taxon>Archaea</taxon>
        <taxon>Methanobacteriati</taxon>
        <taxon>Methanobacteriota</taxon>
        <taxon>Stenosarchaea group</taxon>
        <taxon>Halobacteria</taxon>
        <taxon>Halobacteriales</taxon>
        <taxon>Haloferacaceae</taxon>
        <taxon>Halorubrum</taxon>
    </lineage>
</organism>
<accession>A0ABD5R1F0</accession>
<evidence type="ECO:0000256" key="6">
    <source>
        <dbReference type="ARBA" id="ARBA00012232"/>
    </source>
</evidence>
<proteinExistence type="inferred from homology"/>
<dbReference type="InterPro" id="IPR036637">
    <property type="entry name" value="Phosphohistidine_dom_sf"/>
</dbReference>
<dbReference type="GO" id="GO:0046872">
    <property type="term" value="F:metal ion binding"/>
    <property type="evidence" value="ECO:0007669"/>
    <property type="project" value="UniProtKB-KW"/>
</dbReference>
<dbReference type="InterPro" id="IPR008279">
    <property type="entry name" value="PEP-util_enz_mobile_dom"/>
</dbReference>
<dbReference type="SUPFAM" id="SSF47831">
    <property type="entry name" value="Enzyme I of the PEP:sugar phosphotransferase system HPr-binding (sub)domain"/>
    <property type="match status" value="1"/>
</dbReference>
<dbReference type="Gene3D" id="3.20.20.60">
    <property type="entry name" value="Phosphoenolpyruvate-binding domains"/>
    <property type="match status" value="1"/>
</dbReference>
<evidence type="ECO:0000256" key="19">
    <source>
        <dbReference type="PIRSR" id="PIRSR000732-3"/>
    </source>
</evidence>
<dbReference type="InterPro" id="IPR036618">
    <property type="entry name" value="PtsI_HPr-bd_sf"/>
</dbReference>
<keyword evidence="10" id="KW-0762">Sugar transport</keyword>
<dbReference type="Gene3D" id="3.50.30.10">
    <property type="entry name" value="Phosphohistidine domain"/>
    <property type="match status" value="1"/>
</dbReference>
<evidence type="ECO:0000259" key="21">
    <source>
        <dbReference type="Pfam" id="PF02896"/>
    </source>
</evidence>
<dbReference type="RefSeq" id="WP_256411012.1">
    <property type="nucleotide sequence ID" value="NZ_JANHDM010000003.1"/>
</dbReference>
<dbReference type="EMBL" id="JBHSKY010000007">
    <property type="protein sequence ID" value="MFC5278606.1"/>
    <property type="molecule type" value="Genomic_DNA"/>
</dbReference>
<comment type="caution">
    <text evidence="23">The sequence shown here is derived from an EMBL/GenBank/DDBJ whole genome shotgun (WGS) entry which is preliminary data.</text>
</comment>
<dbReference type="Gene3D" id="1.10.274.10">
    <property type="entry name" value="PtsI, HPr-binding domain"/>
    <property type="match status" value="1"/>
</dbReference>
<keyword evidence="24" id="KW-1185">Reference proteome</keyword>
<dbReference type="InterPro" id="IPR040442">
    <property type="entry name" value="Pyrv_kinase-like_dom_sf"/>
</dbReference>
<evidence type="ECO:0000256" key="12">
    <source>
        <dbReference type="ARBA" id="ARBA00022683"/>
    </source>
</evidence>
<evidence type="ECO:0000256" key="3">
    <source>
        <dbReference type="ARBA" id="ARBA00002728"/>
    </source>
</evidence>
<feature type="binding site" evidence="19">
    <location>
        <position position="444"/>
    </location>
    <ligand>
        <name>Mg(2+)</name>
        <dbReference type="ChEBI" id="CHEBI:18420"/>
    </ligand>
</feature>
<dbReference type="Pfam" id="PF02896">
    <property type="entry name" value="PEP-utilizers_C"/>
    <property type="match status" value="1"/>
</dbReference>
<dbReference type="AlphaFoldDB" id="A0ABD5R1F0"/>
<feature type="domain" description="Phosphotransferase system enzyme I N-terminal" evidence="22">
    <location>
        <begin position="8"/>
        <end position="131"/>
    </location>
</feature>
<feature type="binding site" evidence="18">
    <location>
        <position position="293"/>
    </location>
    <ligand>
        <name>phosphoenolpyruvate</name>
        <dbReference type="ChEBI" id="CHEBI:58702"/>
    </ligand>
</feature>
<keyword evidence="14" id="KW-0418">Kinase</keyword>
<dbReference type="InterPro" id="IPR000121">
    <property type="entry name" value="PEP_util_C"/>
</dbReference>
<feature type="domain" description="PEP-utilising enzyme mobile" evidence="20">
    <location>
        <begin position="159"/>
        <end position="231"/>
    </location>
</feature>
<feature type="binding site" evidence="18">
    <location>
        <position position="478"/>
    </location>
    <ligand>
        <name>phosphoenolpyruvate</name>
        <dbReference type="ChEBI" id="CHEBI:58702"/>
    </ligand>
</feature>
<dbReference type="PIRSF" id="PIRSF000732">
    <property type="entry name" value="PTS_enzyme_I"/>
    <property type="match status" value="1"/>
</dbReference>
<reference evidence="23 24" key="1">
    <citation type="journal article" date="2019" name="Int. J. Syst. Evol. Microbiol.">
        <title>The Global Catalogue of Microorganisms (GCM) 10K type strain sequencing project: providing services to taxonomists for standard genome sequencing and annotation.</title>
        <authorList>
            <consortium name="The Broad Institute Genomics Platform"/>
            <consortium name="The Broad Institute Genome Sequencing Center for Infectious Disease"/>
            <person name="Wu L."/>
            <person name="Ma J."/>
        </authorList>
    </citation>
    <scope>NUCLEOTIDE SEQUENCE [LARGE SCALE GENOMIC DNA]</scope>
    <source>
        <strain evidence="23 24">CGMCC 1.12124</strain>
    </source>
</reference>
<dbReference type="Pfam" id="PF00391">
    <property type="entry name" value="PEP-utilizers"/>
    <property type="match status" value="1"/>
</dbReference>
<evidence type="ECO:0000259" key="22">
    <source>
        <dbReference type="Pfam" id="PF05524"/>
    </source>
</evidence>
<dbReference type="Pfam" id="PF05524">
    <property type="entry name" value="PEP-utilisers_N"/>
    <property type="match status" value="1"/>
</dbReference>
<dbReference type="Proteomes" id="UP001596118">
    <property type="component" value="Unassembled WGS sequence"/>
</dbReference>
<evidence type="ECO:0000256" key="9">
    <source>
        <dbReference type="ARBA" id="ARBA00022490"/>
    </source>
</evidence>
<dbReference type="GO" id="GO:0016301">
    <property type="term" value="F:kinase activity"/>
    <property type="evidence" value="ECO:0007669"/>
    <property type="project" value="UniProtKB-KW"/>
</dbReference>
<keyword evidence="9" id="KW-0963">Cytoplasm</keyword>
<evidence type="ECO:0000256" key="8">
    <source>
        <dbReference type="ARBA" id="ARBA00022448"/>
    </source>
</evidence>
<evidence type="ECO:0000256" key="17">
    <source>
        <dbReference type="PIRSR" id="PIRSR000732-1"/>
    </source>
</evidence>
<dbReference type="SUPFAM" id="SSF52009">
    <property type="entry name" value="Phosphohistidine domain"/>
    <property type="match status" value="1"/>
</dbReference>
<evidence type="ECO:0000256" key="11">
    <source>
        <dbReference type="ARBA" id="ARBA00022679"/>
    </source>
</evidence>
<keyword evidence="12" id="KW-0598">Phosphotransferase system</keyword>
<dbReference type="SUPFAM" id="SSF51621">
    <property type="entry name" value="Phosphoenolpyruvate/pyruvate domain"/>
    <property type="match status" value="1"/>
</dbReference>
<comment type="catalytic activity">
    <reaction evidence="1">
        <text>L-histidyl-[protein] + phosphoenolpyruvate = N(pros)-phospho-L-histidyl-[protein] + pyruvate</text>
        <dbReference type="Rhea" id="RHEA:23880"/>
        <dbReference type="Rhea" id="RHEA-COMP:9745"/>
        <dbReference type="Rhea" id="RHEA-COMP:9746"/>
        <dbReference type="ChEBI" id="CHEBI:15361"/>
        <dbReference type="ChEBI" id="CHEBI:29979"/>
        <dbReference type="ChEBI" id="CHEBI:58702"/>
        <dbReference type="ChEBI" id="CHEBI:64837"/>
        <dbReference type="EC" id="2.7.3.9"/>
    </reaction>
</comment>
<keyword evidence="8" id="KW-0813">Transport</keyword>
<dbReference type="InterPro" id="IPR008731">
    <property type="entry name" value="PTS_EIN"/>
</dbReference>
<protein>
    <recommendedName>
        <fullName evidence="7">Phosphoenolpyruvate-protein phosphotransferase</fullName>
        <ecNumber evidence="6">2.7.3.9</ecNumber>
    </recommendedName>
    <alternativeName>
        <fullName evidence="16">Phosphotransferase system, enzyme I</fullName>
    </alternativeName>
</protein>
<feature type="active site" description="Proton donor" evidence="17">
    <location>
        <position position="515"/>
    </location>
</feature>
<evidence type="ECO:0000256" key="13">
    <source>
        <dbReference type="ARBA" id="ARBA00022723"/>
    </source>
</evidence>
<evidence type="ECO:0000313" key="23">
    <source>
        <dbReference type="EMBL" id="MFC5278606.1"/>
    </source>
</evidence>
<feature type="binding site" evidence="19">
    <location>
        <position position="468"/>
    </location>
    <ligand>
        <name>Mg(2+)</name>
        <dbReference type="ChEBI" id="CHEBI:18420"/>
    </ligand>
</feature>
<evidence type="ECO:0000256" key="16">
    <source>
        <dbReference type="ARBA" id="ARBA00033235"/>
    </source>
</evidence>
<feature type="domain" description="PEP-utilising enzyme C-terminal" evidence="21">
    <location>
        <begin position="252"/>
        <end position="554"/>
    </location>
</feature>
<keyword evidence="11 23" id="KW-0808">Transferase</keyword>
<sequence length="582" mass="61262">MTGSRTLTGIGSTPRTGVGTARWYRSAADLALPERPDPATVDPETERDRFASAREAAREGIRRARDRAAERVGEEEAAVFDAHEAFLDDPGLVDDVEGDIDDGTPAEHAVDDRFADAIERFEGMDGRMAERADDLRDVRDRLLRALLDAPAAADLSALPAGTVLLADRLTPSDTAELDPSAVAGIATVAGGRTSHAAIIARSLSIPAVVGVGEPLREVPDGAEVLVDGEAGEVVVDPDEDRRSAALAGEEASVVPEPVSTADGRPIEVAANVGSAAELPPAIDRGADGVGLFRTEFLFLDRESPPDETEQYEAVVAALEAFPKDRIVVRTLDVGGDKRVPYLDLPEEPNPFLGRRGIRLSLEEHADLFETQLRALLRAAARGGGGDGDRDRGGDGDAGDLAVMFPMVSRVEEVDAALDRVESVAADLADEGAAYAVPELGAMIETPAASYMADALAGRLDFLSVGTNDLAGYVMAADRENDGVADYHDPLHPAVLRAIDRTTRGAEETDAWVGMCGEMAGDPALTELLVGLGLDELSMSAVTVPAVKTRVREVDAAAARDLAEAALACETRAEVRDVLSLDG</sequence>
<dbReference type="NCBIfam" id="TIGR01417">
    <property type="entry name" value="PTS_I_fam"/>
    <property type="match status" value="1"/>
</dbReference>
<gene>
    <name evidence="23" type="primary">ptsP</name>
    <name evidence="23" type="ORF">ACFPM1_07535</name>
</gene>
<keyword evidence="13 19" id="KW-0479">Metal-binding</keyword>
<dbReference type="PRINTS" id="PR01736">
    <property type="entry name" value="PHPHTRNFRASE"/>
</dbReference>
<evidence type="ECO:0000256" key="2">
    <source>
        <dbReference type="ARBA" id="ARBA00001946"/>
    </source>
</evidence>
<feature type="active site" description="Tele-phosphohistidine intermediate" evidence="17">
    <location>
        <position position="195"/>
    </location>
</feature>
<evidence type="ECO:0000256" key="5">
    <source>
        <dbReference type="ARBA" id="ARBA00007837"/>
    </source>
</evidence>
<dbReference type="PANTHER" id="PTHR46244:SF3">
    <property type="entry name" value="PHOSPHOENOLPYRUVATE-PROTEIN PHOSPHOTRANSFERASE"/>
    <property type="match status" value="1"/>
</dbReference>
<evidence type="ECO:0000313" key="24">
    <source>
        <dbReference type="Proteomes" id="UP001596118"/>
    </source>
</evidence>
<evidence type="ECO:0000256" key="14">
    <source>
        <dbReference type="ARBA" id="ARBA00022777"/>
    </source>
</evidence>
<evidence type="ECO:0000256" key="1">
    <source>
        <dbReference type="ARBA" id="ARBA00000683"/>
    </source>
</evidence>
<dbReference type="InterPro" id="IPR018274">
    <property type="entry name" value="PEP_util_AS"/>
</dbReference>
<feature type="binding site" evidence="18">
    <location>
        <begin position="467"/>
        <end position="468"/>
    </location>
    <ligand>
        <name>phosphoenolpyruvate</name>
        <dbReference type="ChEBI" id="CHEBI:58702"/>
    </ligand>
</feature>
<comment type="subcellular location">
    <subcellularLocation>
        <location evidence="4">Cytoplasm</location>
    </subcellularLocation>
</comment>
<dbReference type="InterPro" id="IPR006318">
    <property type="entry name" value="PTS_EI-like"/>
</dbReference>
<feature type="binding site" evidence="18">
    <location>
        <position position="329"/>
    </location>
    <ligand>
        <name>phosphoenolpyruvate</name>
        <dbReference type="ChEBI" id="CHEBI:58702"/>
    </ligand>
</feature>
<dbReference type="PANTHER" id="PTHR46244">
    <property type="entry name" value="PHOSPHOENOLPYRUVATE-PROTEIN PHOSPHOTRANSFERASE"/>
    <property type="match status" value="1"/>
</dbReference>
<dbReference type="InterPro" id="IPR024692">
    <property type="entry name" value="PTS_EI"/>
</dbReference>
<evidence type="ECO:0000256" key="18">
    <source>
        <dbReference type="PIRSR" id="PIRSR000732-2"/>
    </source>
</evidence>
<comment type="cofactor">
    <cofactor evidence="2 19">
        <name>Mg(2+)</name>
        <dbReference type="ChEBI" id="CHEBI:18420"/>
    </cofactor>
</comment>
<evidence type="ECO:0000259" key="20">
    <source>
        <dbReference type="Pfam" id="PF00391"/>
    </source>
</evidence>
<dbReference type="GO" id="GO:0008965">
    <property type="term" value="F:phosphoenolpyruvate-protein phosphotransferase activity"/>
    <property type="evidence" value="ECO:0007669"/>
    <property type="project" value="UniProtKB-EC"/>
</dbReference>
<dbReference type="EC" id="2.7.3.9" evidence="6"/>
<evidence type="ECO:0000256" key="7">
    <source>
        <dbReference type="ARBA" id="ARBA00016544"/>
    </source>
</evidence>
<dbReference type="GO" id="GO:0009401">
    <property type="term" value="P:phosphoenolpyruvate-dependent sugar phosphotransferase system"/>
    <property type="evidence" value="ECO:0007669"/>
    <property type="project" value="UniProtKB-KW"/>
</dbReference>
<evidence type="ECO:0000256" key="15">
    <source>
        <dbReference type="ARBA" id="ARBA00022842"/>
    </source>
</evidence>
<evidence type="ECO:0000256" key="4">
    <source>
        <dbReference type="ARBA" id="ARBA00004496"/>
    </source>
</evidence>
<comment type="function">
    <text evidence="3">General (non sugar-specific) component of the phosphoenolpyruvate-dependent sugar phosphotransferase system (sugar PTS). This major carbohydrate active-transport system catalyzes the phosphorylation of incoming sugar substrates concomitantly with their translocation across the cell membrane. Enzyme I transfers the phosphoryl group from phosphoenolpyruvate (PEP) to the phosphoryl carrier protein (HPr).</text>
</comment>
<dbReference type="InterPro" id="IPR015813">
    <property type="entry name" value="Pyrv/PenolPyrv_kinase-like_dom"/>
</dbReference>